<feature type="compositionally biased region" description="Basic and acidic residues" evidence="1">
    <location>
        <begin position="305"/>
        <end position="315"/>
    </location>
</feature>
<comment type="caution">
    <text evidence="2">The sequence shown here is derived from an EMBL/GenBank/DDBJ whole genome shotgun (WGS) entry which is preliminary data.</text>
</comment>
<evidence type="ECO:0000256" key="1">
    <source>
        <dbReference type="SAM" id="MobiDB-lite"/>
    </source>
</evidence>
<organism evidence="2 3">
    <name type="scientific">Bionectria ochroleuca</name>
    <name type="common">Gliocladium roseum</name>
    <dbReference type="NCBI Taxonomy" id="29856"/>
    <lineage>
        <taxon>Eukaryota</taxon>
        <taxon>Fungi</taxon>
        <taxon>Dikarya</taxon>
        <taxon>Ascomycota</taxon>
        <taxon>Pezizomycotina</taxon>
        <taxon>Sordariomycetes</taxon>
        <taxon>Hypocreomycetidae</taxon>
        <taxon>Hypocreales</taxon>
        <taxon>Bionectriaceae</taxon>
        <taxon>Clonostachys</taxon>
    </lineage>
</organism>
<evidence type="ECO:0000313" key="3">
    <source>
        <dbReference type="Proteomes" id="UP000616885"/>
    </source>
</evidence>
<evidence type="ECO:0000313" key="2">
    <source>
        <dbReference type="EMBL" id="KAF9759826.1"/>
    </source>
</evidence>
<reference evidence="2" key="1">
    <citation type="submission" date="2020-10" db="EMBL/GenBank/DDBJ databases">
        <title>High-Quality Genome Resource of Clonostachys rosea strain S41 by Oxford Nanopore Long-Read Sequencing.</title>
        <authorList>
            <person name="Wang H."/>
        </authorList>
    </citation>
    <scope>NUCLEOTIDE SEQUENCE</scope>
    <source>
        <strain evidence="2">S41</strain>
    </source>
</reference>
<sequence>MPRKLPTTFTHPTAASPNPAAVCIHCLQDSEGTHHVAAIQDATSSVAHQVVKTADEHALDALSSEPVIVDMAEVESVGSDTESSGSHMFATAPSPSALADAPGWCDLAPPASGGTADVSFPLGNSGSSPAPPRQGSMSPRPWSGYAASSSDLSDAGFTLVPRPAPAALSSQECSDDIGFVDSTQGLHGVCGMLDGLHISASLAKSKTAINSLESMGRTTAKAAPPPPELHLPDSPTLPQMFCDLAQGDGHLAFSSLGTPLGESDADADGCPEGSAVLARRRRRRRAPRAPKAWMRAPAVPGSGEEPARLTRDEGAPRVVSRRRPAPEDDSDEALSAPPRPKRRRRGQAAHAWRTIPLCRALPLRPLPERRL</sequence>
<feature type="region of interest" description="Disordered" evidence="1">
    <location>
        <begin position="260"/>
        <end position="357"/>
    </location>
</feature>
<feature type="compositionally biased region" description="Low complexity" evidence="1">
    <location>
        <begin position="289"/>
        <end position="298"/>
    </location>
</feature>
<feature type="compositionally biased region" description="Basic residues" evidence="1">
    <location>
        <begin position="278"/>
        <end position="288"/>
    </location>
</feature>
<name>A0A8H7NQ22_BIOOC</name>
<proteinExistence type="predicted"/>
<accession>A0A8H7NQ22</accession>
<protein>
    <submittedName>
        <fullName evidence="2">Uncharacterized protein</fullName>
    </submittedName>
</protein>
<dbReference type="AlphaFoldDB" id="A0A8H7NQ22"/>
<feature type="region of interest" description="Disordered" evidence="1">
    <location>
        <begin position="217"/>
        <end position="238"/>
    </location>
</feature>
<dbReference type="Proteomes" id="UP000616885">
    <property type="component" value="Unassembled WGS sequence"/>
</dbReference>
<gene>
    <name evidence="2" type="ORF">IM811_001520</name>
</gene>
<dbReference type="EMBL" id="JADCTT010000001">
    <property type="protein sequence ID" value="KAF9759826.1"/>
    <property type="molecule type" value="Genomic_DNA"/>
</dbReference>
<feature type="region of interest" description="Disordered" evidence="1">
    <location>
        <begin position="116"/>
        <end position="147"/>
    </location>
</feature>